<dbReference type="Proteomes" id="UP000466785">
    <property type="component" value="Chromosome"/>
</dbReference>
<sequence length="87" mass="8617">MTARFTALATLLGAGVTAAAIAAAPAAFAQPACDQTNPSGAGQTGGGEVCQSPGNAEIDGKLPTVQPPGYRYGGTGGFPWDDNMFTL</sequence>
<dbReference type="RefSeq" id="WP_152518554.1">
    <property type="nucleotide sequence ID" value="NZ_AP022570.1"/>
</dbReference>
<name>A0A6N4VIK7_9MYCO</name>
<dbReference type="PROSITE" id="PS51318">
    <property type="entry name" value="TAT"/>
    <property type="match status" value="1"/>
</dbReference>
<dbReference type="AlphaFoldDB" id="A0A6N4VIK7"/>
<evidence type="ECO:0000313" key="4">
    <source>
        <dbReference type="Proteomes" id="UP000466785"/>
    </source>
</evidence>
<dbReference type="InterPro" id="IPR006311">
    <property type="entry name" value="TAT_signal"/>
</dbReference>
<dbReference type="EMBL" id="AP022570">
    <property type="protein sequence ID" value="BBX54013.1"/>
    <property type="molecule type" value="Genomic_DNA"/>
</dbReference>
<feature type="signal peptide" evidence="2">
    <location>
        <begin position="1"/>
        <end position="29"/>
    </location>
</feature>
<protein>
    <submittedName>
        <fullName evidence="3">Uncharacterized protein</fullName>
    </submittedName>
</protein>
<dbReference type="KEGG" id="mpof:MPOR_50390"/>
<accession>A0A6N4VIK7</accession>
<reference evidence="3 4" key="1">
    <citation type="journal article" date="2019" name="Emerg. Microbes Infect.">
        <title>Comprehensive subspecies identification of 175 nontuberculous mycobacteria species based on 7547 genomic profiles.</title>
        <authorList>
            <person name="Matsumoto Y."/>
            <person name="Kinjo T."/>
            <person name="Motooka D."/>
            <person name="Nabeya D."/>
            <person name="Jung N."/>
            <person name="Uechi K."/>
            <person name="Horii T."/>
            <person name="Iida T."/>
            <person name="Fujita J."/>
            <person name="Nakamura S."/>
        </authorList>
    </citation>
    <scope>NUCLEOTIDE SEQUENCE [LARGE SCALE GENOMIC DNA]</scope>
    <source>
        <strain evidence="3 4">JCM 12603</strain>
    </source>
</reference>
<keyword evidence="2" id="KW-0732">Signal</keyword>
<feature type="region of interest" description="Disordered" evidence="1">
    <location>
        <begin position="31"/>
        <end position="74"/>
    </location>
</feature>
<keyword evidence="4" id="KW-1185">Reference proteome</keyword>
<gene>
    <name evidence="3" type="ORF">MPOR_50390</name>
</gene>
<evidence type="ECO:0000256" key="1">
    <source>
        <dbReference type="SAM" id="MobiDB-lite"/>
    </source>
</evidence>
<feature type="chain" id="PRO_5026843177" evidence="2">
    <location>
        <begin position="30"/>
        <end position="87"/>
    </location>
</feature>
<organism evidence="3 4">
    <name type="scientific">Mycolicibacterium poriferae</name>
    <dbReference type="NCBI Taxonomy" id="39694"/>
    <lineage>
        <taxon>Bacteria</taxon>
        <taxon>Bacillati</taxon>
        <taxon>Actinomycetota</taxon>
        <taxon>Actinomycetes</taxon>
        <taxon>Mycobacteriales</taxon>
        <taxon>Mycobacteriaceae</taxon>
        <taxon>Mycolicibacterium</taxon>
    </lineage>
</organism>
<evidence type="ECO:0000256" key="2">
    <source>
        <dbReference type="SAM" id="SignalP"/>
    </source>
</evidence>
<evidence type="ECO:0000313" key="3">
    <source>
        <dbReference type="EMBL" id="BBX54013.1"/>
    </source>
</evidence>
<proteinExistence type="predicted"/>